<sequence length="346" mass="35339">MTATEPAENPARGQREPARRRSAATPVGVGARGGAGDHAPGAGQGGDTALAGPSPDNEDTRPSIRDAQSHGRERPHGTAAASGARPPGQLPGADLANRLRRGDGGVSLIPYLMAGHPGLAATRDIGRRLLHSGIAALELGLPHSDPLADGPVIQRAGQRALDAGTTTEGCLEVAADLAAERAAPIVLMTYVNPVLAYGVRRFVRDAAEAGVAAVIIPDLPLEEAAGVDGALAERGVASVRLTAPTSTDERIAAACAAATGFVYTVTVAGITGSRGDLPEGVEQTLARVRARTRLPVAAGFGISRPEHLRRLRGHADAAIVGSSLVAEIDAGRDPHPMVKELLSSCR</sequence>
<comment type="subunit">
    <text evidence="2 8">Tetramer of two alpha and two beta chains.</text>
</comment>
<evidence type="ECO:0000256" key="4">
    <source>
        <dbReference type="ARBA" id="ARBA00022822"/>
    </source>
</evidence>
<evidence type="ECO:0000256" key="5">
    <source>
        <dbReference type="ARBA" id="ARBA00023141"/>
    </source>
</evidence>
<evidence type="ECO:0000256" key="8">
    <source>
        <dbReference type="HAMAP-Rule" id="MF_00131"/>
    </source>
</evidence>
<keyword evidence="12" id="KW-1185">Reference proteome</keyword>
<comment type="catalytic activity">
    <reaction evidence="7 8">
        <text>(1S,2R)-1-C-(indol-3-yl)glycerol 3-phosphate + L-serine = D-glyceraldehyde 3-phosphate + L-tryptophan + H2O</text>
        <dbReference type="Rhea" id="RHEA:10532"/>
        <dbReference type="ChEBI" id="CHEBI:15377"/>
        <dbReference type="ChEBI" id="CHEBI:33384"/>
        <dbReference type="ChEBI" id="CHEBI:57912"/>
        <dbReference type="ChEBI" id="CHEBI:58866"/>
        <dbReference type="ChEBI" id="CHEBI:59776"/>
        <dbReference type="EC" id="4.2.1.20"/>
    </reaction>
</comment>
<feature type="compositionally biased region" description="Gly residues" evidence="10">
    <location>
        <begin position="30"/>
        <end position="46"/>
    </location>
</feature>
<organism evidence="11 12">
    <name type="scientific">Nocardiopsis rhodophaea</name>
    <dbReference type="NCBI Taxonomy" id="280238"/>
    <lineage>
        <taxon>Bacteria</taxon>
        <taxon>Bacillati</taxon>
        <taxon>Actinomycetota</taxon>
        <taxon>Actinomycetes</taxon>
        <taxon>Streptosporangiales</taxon>
        <taxon>Nocardiopsidaceae</taxon>
        <taxon>Nocardiopsis</taxon>
    </lineage>
</organism>
<feature type="region of interest" description="Disordered" evidence="10">
    <location>
        <begin position="1"/>
        <end position="98"/>
    </location>
</feature>
<evidence type="ECO:0000256" key="3">
    <source>
        <dbReference type="ARBA" id="ARBA00022605"/>
    </source>
</evidence>
<evidence type="ECO:0000256" key="9">
    <source>
        <dbReference type="RuleBase" id="RU003662"/>
    </source>
</evidence>
<evidence type="ECO:0000256" key="7">
    <source>
        <dbReference type="ARBA" id="ARBA00049047"/>
    </source>
</evidence>
<dbReference type="Pfam" id="PF00290">
    <property type="entry name" value="Trp_syntA"/>
    <property type="match status" value="1"/>
</dbReference>
<evidence type="ECO:0000256" key="6">
    <source>
        <dbReference type="ARBA" id="ARBA00023239"/>
    </source>
</evidence>
<dbReference type="Proteomes" id="UP001501585">
    <property type="component" value="Unassembled WGS sequence"/>
</dbReference>
<dbReference type="Gene3D" id="3.20.20.70">
    <property type="entry name" value="Aldolase class I"/>
    <property type="match status" value="1"/>
</dbReference>
<protein>
    <recommendedName>
        <fullName evidence="8">Tryptophan synthase alpha chain</fullName>
        <ecNumber evidence="8">4.2.1.20</ecNumber>
    </recommendedName>
</protein>
<feature type="active site" description="Proton acceptor" evidence="8">
    <location>
        <position position="149"/>
    </location>
</feature>
<comment type="similarity">
    <text evidence="8 9">Belongs to the TrpA family.</text>
</comment>
<feature type="active site" description="Proton acceptor" evidence="8">
    <location>
        <position position="138"/>
    </location>
</feature>
<evidence type="ECO:0000256" key="2">
    <source>
        <dbReference type="ARBA" id="ARBA00011270"/>
    </source>
</evidence>
<keyword evidence="6 8" id="KW-0456">Lyase</keyword>
<gene>
    <name evidence="8" type="primary">trpA</name>
    <name evidence="11" type="ORF">GCM10009799_02550</name>
</gene>
<keyword evidence="5 8" id="KW-0057">Aromatic amino acid biosynthesis</keyword>
<dbReference type="PANTHER" id="PTHR43406:SF1">
    <property type="entry name" value="TRYPTOPHAN SYNTHASE ALPHA CHAIN, CHLOROPLASTIC"/>
    <property type="match status" value="1"/>
</dbReference>
<feature type="compositionally biased region" description="Basic and acidic residues" evidence="10">
    <location>
        <begin position="58"/>
        <end position="76"/>
    </location>
</feature>
<evidence type="ECO:0000313" key="11">
    <source>
        <dbReference type="EMBL" id="GAA1980962.1"/>
    </source>
</evidence>
<dbReference type="HAMAP" id="MF_00131">
    <property type="entry name" value="Trp_synth_alpha"/>
    <property type="match status" value="1"/>
</dbReference>
<dbReference type="PANTHER" id="PTHR43406">
    <property type="entry name" value="TRYPTOPHAN SYNTHASE, ALPHA CHAIN"/>
    <property type="match status" value="1"/>
</dbReference>
<dbReference type="InterPro" id="IPR013785">
    <property type="entry name" value="Aldolase_TIM"/>
</dbReference>
<dbReference type="PROSITE" id="PS00167">
    <property type="entry name" value="TRP_SYNTHASE_ALPHA"/>
    <property type="match status" value="1"/>
</dbReference>
<dbReference type="EC" id="4.2.1.20" evidence="8"/>
<dbReference type="RefSeq" id="WP_344159575.1">
    <property type="nucleotide sequence ID" value="NZ_BAAAPC010000001.1"/>
</dbReference>
<proteinExistence type="inferred from homology"/>
<comment type="pathway">
    <text evidence="1 8">Amino-acid biosynthesis; L-tryptophan biosynthesis; L-tryptophan from chorismate: step 5/5.</text>
</comment>
<dbReference type="NCBIfam" id="TIGR00262">
    <property type="entry name" value="trpA"/>
    <property type="match status" value="1"/>
</dbReference>
<name>A0ABN2S5U1_9ACTN</name>
<evidence type="ECO:0000256" key="1">
    <source>
        <dbReference type="ARBA" id="ARBA00004733"/>
    </source>
</evidence>
<dbReference type="CDD" id="cd04724">
    <property type="entry name" value="Tryptophan_synthase_alpha"/>
    <property type="match status" value="1"/>
</dbReference>
<comment type="function">
    <text evidence="8">The alpha subunit is responsible for the aldol cleavage of indoleglycerol phosphate to indole and glyceraldehyde 3-phosphate.</text>
</comment>
<dbReference type="InterPro" id="IPR002028">
    <property type="entry name" value="Trp_synthase_suA"/>
</dbReference>
<reference evidence="11 12" key="1">
    <citation type="journal article" date="2019" name="Int. J. Syst. Evol. Microbiol.">
        <title>The Global Catalogue of Microorganisms (GCM) 10K type strain sequencing project: providing services to taxonomists for standard genome sequencing and annotation.</title>
        <authorList>
            <consortium name="The Broad Institute Genomics Platform"/>
            <consortium name="The Broad Institute Genome Sequencing Center for Infectious Disease"/>
            <person name="Wu L."/>
            <person name="Ma J."/>
        </authorList>
    </citation>
    <scope>NUCLEOTIDE SEQUENCE [LARGE SCALE GENOMIC DNA]</scope>
    <source>
        <strain evidence="11 12">JCM 15313</strain>
    </source>
</reference>
<keyword evidence="3 8" id="KW-0028">Amino-acid biosynthesis</keyword>
<accession>A0ABN2S5U1</accession>
<dbReference type="InterPro" id="IPR011060">
    <property type="entry name" value="RibuloseP-bd_barrel"/>
</dbReference>
<comment type="caution">
    <text evidence="11">The sequence shown here is derived from an EMBL/GenBank/DDBJ whole genome shotgun (WGS) entry which is preliminary data.</text>
</comment>
<evidence type="ECO:0000256" key="10">
    <source>
        <dbReference type="SAM" id="MobiDB-lite"/>
    </source>
</evidence>
<dbReference type="EMBL" id="BAAAPC010000001">
    <property type="protein sequence ID" value="GAA1980962.1"/>
    <property type="molecule type" value="Genomic_DNA"/>
</dbReference>
<dbReference type="SUPFAM" id="SSF51366">
    <property type="entry name" value="Ribulose-phoshate binding barrel"/>
    <property type="match status" value="1"/>
</dbReference>
<evidence type="ECO:0000313" key="12">
    <source>
        <dbReference type="Proteomes" id="UP001501585"/>
    </source>
</evidence>
<keyword evidence="4 8" id="KW-0822">Tryptophan biosynthesis</keyword>
<dbReference type="InterPro" id="IPR018204">
    <property type="entry name" value="Trp_synthase_alpha_AS"/>
</dbReference>